<accession>A0A8S5SXL4</accession>
<proteinExistence type="predicted"/>
<evidence type="ECO:0000313" key="1">
    <source>
        <dbReference type="EMBL" id="DAF55805.1"/>
    </source>
</evidence>
<dbReference type="EMBL" id="BK032700">
    <property type="protein sequence ID" value="DAF55805.1"/>
    <property type="molecule type" value="Genomic_DNA"/>
</dbReference>
<protein>
    <submittedName>
        <fullName evidence="1">Uncharacterized protein</fullName>
    </submittedName>
</protein>
<sequence length="44" mass="5349">MFFFCYNPQSNPLLRETMRKSSKKRLPRITLAWQPFRYPLTTAL</sequence>
<name>A0A8S5SXL4_9CAUD</name>
<reference evidence="1" key="1">
    <citation type="journal article" date="2021" name="Proc. Natl. Acad. Sci. U.S.A.">
        <title>A Catalog of Tens of Thousands of Viruses from Human Metagenomes Reveals Hidden Associations with Chronic Diseases.</title>
        <authorList>
            <person name="Tisza M.J."/>
            <person name="Buck C.B."/>
        </authorList>
    </citation>
    <scope>NUCLEOTIDE SEQUENCE</scope>
    <source>
        <strain evidence="1">Ct4SH8</strain>
    </source>
</reference>
<organism evidence="1">
    <name type="scientific">Siphoviridae sp. ct4SH8</name>
    <dbReference type="NCBI Taxonomy" id="2827776"/>
    <lineage>
        <taxon>Viruses</taxon>
        <taxon>Duplodnaviria</taxon>
        <taxon>Heunggongvirae</taxon>
        <taxon>Uroviricota</taxon>
        <taxon>Caudoviricetes</taxon>
    </lineage>
</organism>